<evidence type="ECO:0000313" key="4">
    <source>
        <dbReference type="WBParaSite" id="HPLM_0001797201-mRNA-1"/>
    </source>
</evidence>
<sequence length="90" mass="11235">MNQNSQKPQTVWYIPWQPYFEQLHYQVERLHETLHSLLQKQHDLERRCTQLEFFVYALTLLAGLRQMENQRQNEEEEEEEEEEENFNEHE</sequence>
<evidence type="ECO:0000313" key="2">
    <source>
        <dbReference type="EMBL" id="VDO68053.1"/>
    </source>
</evidence>
<dbReference type="AlphaFoldDB" id="A0A0N4X101"/>
<organism evidence="4">
    <name type="scientific">Haemonchus placei</name>
    <name type="common">Barber's pole worm</name>
    <dbReference type="NCBI Taxonomy" id="6290"/>
    <lineage>
        <taxon>Eukaryota</taxon>
        <taxon>Metazoa</taxon>
        <taxon>Ecdysozoa</taxon>
        <taxon>Nematoda</taxon>
        <taxon>Chromadorea</taxon>
        <taxon>Rhabditida</taxon>
        <taxon>Rhabditina</taxon>
        <taxon>Rhabditomorpha</taxon>
        <taxon>Strongyloidea</taxon>
        <taxon>Trichostrongylidae</taxon>
        <taxon>Haemonchus</taxon>
    </lineage>
</organism>
<feature type="region of interest" description="Disordered" evidence="1">
    <location>
        <begin position="68"/>
        <end position="90"/>
    </location>
</feature>
<evidence type="ECO:0000256" key="1">
    <source>
        <dbReference type="SAM" id="MobiDB-lite"/>
    </source>
</evidence>
<keyword evidence="3" id="KW-1185">Reference proteome</keyword>
<reference evidence="4" key="1">
    <citation type="submission" date="2017-02" db="UniProtKB">
        <authorList>
            <consortium name="WormBaseParasite"/>
        </authorList>
    </citation>
    <scope>IDENTIFICATION</scope>
</reference>
<reference evidence="2 3" key="2">
    <citation type="submission" date="2018-11" db="EMBL/GenBank/DDBJ databases">
        <authorList>
            <consortium name="Pathogen Informatics"/>
        </authorList>
    </citation>
    <scope>NUCLEOTIDE SEQUENCE [LARGE SCALE GENOMIC DNA]</scope>
    <source>
        <strain evidence="2 3">MHpl1</strain>
    </source>
</reference>
<protein>
    <submittedName>
        <fullName evidence="2 4">Uncharacterized protein</fullName>
    </submittedName>
</protein>
<evidence type="ECO:0000313" key="3">
    <source>
        <dbReference type="Proteomes" id="UP000268014"/>
    </source>
</evidence>
<proteinExistence type="predicted"/>
<accession>A0A0N4X101</accession>
<name>A0A0N4X101_HAEPC</name>
<gene>
    <name evidence="2" type="ORF">HPLM_LOCUS17964</name>
</gene>
<dbReference type="WBParaSite" id="HPLM_0001797201-mRNA-1">
    <property type="protein sequence ID" value="HPLM_0001797201-mRNA-1"/>
    <property type="gene ID" value="HPLM_0001797201"/>
</dbReference>
<dbReference type="EMBL" id="UZAF01020259">
    <property type="protein sequence ID" value="VDO68053.1"/>
    <property type="molecule type" value="Genomic_DNA"/>
</dbReference>
<dbReference type="Proteomes" id="UP000268014">
    <property type="component" value="Unassembled WGS sequence"/>
</dbReference>
<feature type="compositionally biased region" description="Acidic residues" evidence="1">
    <location>
        <begin position="74"/>
        <end position="90"/>
    </location>
</feature>